<dbReference type="AlphaFoldDB" id="A0A5J6N1S7"/>
<protein>
    <submittedName>
        <fullName evidence="1">Uncharacterized protein</fullName>
    </submittedName>
</protein>
<dbReference type="KEGG" id="hadh:FRZ61_32000"/>
<dbReference type="Proteomes" id="UP000325797">
    <property type="component" value="Chromosome"/>
</dbReference>
<dbReference type="EMBL" id="CP042582">
    <property type="protein sequence ID" value="QEX23264.1"/>
    <property type="molecule type" value="Genomic_DNA"/>
</dbReference>
<gene>
    <name evidence="1" type="ORF">FRZ61_32000</name>
</gene>
<accession>A0A5J6N1S7</accession>
<keyword evidence="2" id="KW-1185">Reference proteome</keyword>
<sequence>MEMAKTQSQRAKAAKQKAIALARWDDEGGAPAVPSPLRYEVRGLPDTERRVLECLGAALVEEWSNLPTDIQRTIFQRATADNVYDPAELKSRIARFLHDHKGASGAR</sequence>
<proteinExistence type="predicted"/>
<organism evidence="1 2">
    <name type="scientific">Hypericibacter adhaerens</name>
    <dbReference type="NCBI Taxonomy" id="2602016"/>
    <lineage>
        <taxon>Bacteria</taxon>
        <taxon>Pseudomonadati</taxon>
        <taxon>Pseudomonadota</taxon>
        <taxon>Alphaproteobacteria</taxon>
        <taxon>Rhodospirillales</taxon>
        <taxon>Dongiaceae</taxon>
        <taxon>Hypericibacter</taxon>
    </lineage>
</organism>
<reference evidence="1 2" key="1">
    <citation type="submission" date="2019-08" db="EMBL/GenBank/DDBJ databases">
        <title>Hyperibacter terrae gen. nov., sp. nov. and Hyperibacter viscosus sp. nov., two new members in the family Rhodospirillaceae isolated from the rhizosphere of Hypericum perforatum.</title>
        <authorList>
            <person name="Noviana Z."/>
        </authorList>
    </citation>
    <scope>NUCLEOTIDE SEQUENCE [LARGE SCALE GENOMIC DNA]</scope>
    <source>
        <strain evidence="1 2">R5959</strain>
    </source>
</reference>
<evidence type="ECO:0000313" key="2">
    <source>
        <dbReference type="Proteomes" id="UP000325797"/>
    </source>
</evidence>
<evidence type="ECO:0000313" key="1">
    <source>
        <dbReference type="EMBL" id="QEX23264.1"/>
    </source>
</evidence>
<name>A0A5J6N1S7_9PROT</name>